<keyword evidence="1" id="KW-0732">Signal</keyword>
<name>A0A451FSR0_9BURK</name>
<gene>
    <name evidence="3" type="ORF">CKA81_08400</name>
</gene>
<dbReference type="Pfam" id="PF04366">
    <property type="entry name" value="Ysc84"/>
    <property type="match status" value="1"/>
</dbReference>
<dbReference type="InterPro" id="IPR007461">
    <property type="entry name" value="Ysc84_actin-binding"/>
</dbReference>
<evidence type="ECO:0000313" key="3">
    <source>
        <dbReference type="EMBL" id="QAA95542.1"/>
    </source>
</evidence>
<feature type="domain" description="Ysc84 actin-binding" evidence="2">
    <location>
        <begin position="103"/>
        <end position="187"/>
    </location>
</feature>
<evidence type="ECO:0000313" key="4">
    <source>
        <dbReference type="Proteomes" id="UP000283474"/>
    </source>
</evidence>
<dbReference type="KEGG" id="pus:CKA81_08400"/>
<sequence>MPRNVLVAVALATSALALTACTTTLPRDHQSGIENREDINTRADAALKRLYDVAPNSRQLVSQAAGVLIFPRVIGASVVVGAEHGDGVLRVKGQNKGYYSTSSGSFGFQLGAQSKAIIFVFKTKEALDKFLASSGWTAGVDATVAVANLSANGSVDLNTLREPVVGFVMTNAGLMAGVSLEGTKVNRIDDGGTGKAK</sequence>
<evidence type="ECO:0000259" key="2">
    <source>
        <dbReference type="Pfam" id="PF04366"/>
    </source>
</evidence>
<reference evidence="3 4" key="1">
    <citation type="submission" date="2017-08" db="EMBL/GenBank/DDBJ databases">
        <authorList>
            <person name="Park S.-J."/>
            <person name="Kim H."/>
        </authorList>
    </citation>
    <scope>NUCLEOTIDE SEQUENCE [LARGE SCALE GENOMIC DNA]</scope>
    <source>
        <strain evidence="4">ye3</strain>
    </source>
</reference>
<dbReference type="EMBL" id="CP022987">
    <property type="protein sequence ID" value="QAA95542.1"/>
    <property type="molecule type" value="Genomic_DNA"/>
</dbReference>
<proteinExistence type="predicted"/>
<dbReference type="OrthoDB" id="198978at2"/>
<protein>
    <submittedName>
        <fullName evidence="3">Twin-arginine translocation pathway signal</fullName>
    </submittedName>
</protein>
<dbReference type="Proteomes" id="UP000283474">
    <property type="component" value="Chromosome"/>
</dbReference>
<dbReference type="PROSITE" id="PS51257">
    <property type="entry name" value="PROKAR_LIPOPROTEIN"/>
    <property type="match status" value="1"/>
</dbReference>
<accession>A0A451FSR0</accession>
<feature type="chain" id="PRO_5019155428" evidence="1">
    <location>
        <begin position="20"/>
        <end position="197"/>
    </location>
</feature>
<dbReference type="AlphaFoldDB" id="A0A451FSR0"/>
<evidence type="ECO:0000256" key="1">
    <source>
        <dbReference type="SAM" id="SignalP"/>
    </source>
</evidence>
<feature type="signal peptide" evidence="1">
    <location>
        <begin position="1"/>
        <end position="19"/>
    </location>
</feature>
<dbReference type="CDD" id="cd11524">
    <property type="entry name" value="SYLF"/>
    <property type="match status" value="1"/>
</dbReference>
<organism evidence="3 4">
    <name type="scientific">Pollutimonas thiosulfatoxidans</name>
    <dbReference type="NCBI Taxonomy" id="2028345"/>
    <lineage>
        <taxon>Bacteria</taxon>
        <taxon>Pseudomonadati</taxon>
        <taxon>Pseudomonadota</taxon>
        <taxon>Betaproteobacteria</taxon>
        <taxon>Burkholderiales</taxon>
        <taxon>Alcaligenaceae</taxon>
        <taxon>Pollutimonas</taxon>
    </lineage>
</organism>
<keyword evidence="4" id="KW-1185">Reference proteome</keyword>